<dbReference type="RefSeq" id="WP_212530383.1">
    <property type="nucleotide sequence ID" value="NZ_JAGSOG010000114.1"/>
</dbReference>
<dbReference type="EMBL" id="JAGSOG010000114">
    <property type="protein sequence ID" value="MBR7835893.1"/>
    <property type="molecule type" value="Genomic_DNA"/>
</dbReference>
<sequence>MTLREIPLLVWLTAVPRPVPHAVREAVTAVTSVDIDVHTNDSASTGVQFAMLCSFVGTFMVTRLVVRLIRSGRGPFGNVRVGTVHVHHLVPGIIIMLVTAPVQFIIAPHGTVRTVLACIFAAGAALTLDEFALWLHLTDVYWEDQGRKSVDAVVFVAGIGTLATLVSDPFSREEGESLWFYFLYLFITLAFVVVALFKGRLFMGPAGVLVFPLAVVAALRLAKMGSPWYSRFYVEGSKKQLKSQRRASQRGLEARLKQLVSGIPHH</sequence>
<feature type="transmembrane region" description="Helical" evidence="1">
    <location>
        <begin position="114"/>
        <end position="137"/>
    </location>
</feature>
<keyword evidence="1" id="KW-1133">Transmembrane helix</keyword>
<evidence type="ECO:0000313" key="2">
    <source>
        <dbReference type="EMBL" id="MBR7835893.1"/>
    </source>
</evidence>
<dbReference type="Proteomes" id="UP000675781">
    <property type="component" value="Unassembled WGS sequence"/>
</dbReference>
<keyword evidence="1" id="KW-0472">Membrane</keyword>
<protein>
    <recommendedName>
        <fullName evidence="4">Integral membrane protein</fullName>
    </recommendedName>
</protein>
<feature type="transmembrane region" description="Helical" evidence="1">
    <location>
        <begin position="178"/>
        <end position="197"/>
    </location>
</feature>
<feature type="transmembrane region" description="Helical" evidence="1">
    <location>
        <begin position="149"/>
        <end position="166"/>
    </location>
</feature>
<accession>A0A941ESY0</accession>
<keyword evidence="1" id="KW-0812">Transmembrane</keyword>
<gene>
    <name evidence="2" type="ORF">KDL01_21645</name>
</gene>
<feature type="transmembrane region" description="Helical" evidence="1">
    <location>
        <begin position="89"/>
        <end position="107"/>
    </location>
</feature>
<reference evidence="2" key="1">
    <citation type="submission" date="2021-04" db="EMBL/GenBank/DDBJ databases">
        <title>Genome based classification of Actinospica acidithermotolerans sp. nov., an actinobacterium isolated from an Indonesian hot spring.</title>
        <authorList>
            <person name="Kusuma A.B."/>
            <person name="Putra K.E."/>
            <person name="Nafisah S."/>
            <person name="Loh J."/>
            <person name="Nouioui I."/>
            <person name="Goodfellow M."/>
        </authorList>
    </citation>
    <scope>NUCLEOTIDE SEQUENCE</scope>
    <source>
        <strain evidence="2">CSCA 57</strain>
    </source>
</reference>
<comment type="caution">
    <text evidence="2">The sequence shown here is derived from an EMBL/GenBank/DDBJ whole genome shotgun (WGS) entry which is preliminary data.</text>
</comment>
<dbReference type="AlphaFoldDB" id="A0A941ESY0"/>
<name>A0A941ESY0_9ACTN</name>
<evidence type="ECO:0000313" key="3">
    <source>
        <dbReference type="Proteomes" id="UP000675781"/>
    </source>
</evidence>
<organism evidence="2 3">
    <name type="scientific">Actinospica durhamensis</name>
    <dbReference type="NCBI Taxonomy" id="1508375"/>
    <lineage>
        <taxon>Bacteria</taxon>
        <taxon>Bacillati</taxon>
        <taxon>Actinomycetota</taxon>
        <taxon>Actinomycetes</taxon>
        <taxon>Catenulisporales</taxon>
        <taxon>Actinospicaceae</taxon>
        <taxon>Actinospica</taxon>
    </lineage>
</organism>
<evidence type="ECO:0000256" key="1">
    <source>
        <dbReference type="SAM" id="Phobius"/>
    </source>
</evidence>
<evidence type="ECO:0008006" key="4">
    <source>
        <dbReference type="Google" id="ProtNLM"/>
    </source>
</evidence>
<proteinExistence type="predicted"/>
<feature type="transmembrane region" description="Helical" evidence="1">
    <location>
        <begin position="203"/>
        <end position="222"/>
    </location>
</feature>
<feature type="transmembrane region" description="Helical" evidence="1">
    <location>
        <begin position="49"/>
        <end position="69"/>
    </location>
</feature>
<keyword evidence="3" id="KW-1185">Reference proteome</keyword>